<evidence type="ECO:0000256" key="3">
    <source>
        <dbReference type="ARBA" id="ARBA00022741"/>
    </source>
</evidence>
<dbReference type="SUPFAM" id="SSF52540">
    <property type="entry name" value="P-loop containing nucleoside triphosphate hydrolases"/>
    <property type="match status" value="1"/>
</dbReference>
<comment type="similarity">
    <text evidence="1">Belongs to the ABC transporter superfamily.</text>
</comment>
<reference evidence="7" key="1">
    <citation type="submission" date="2016-10" db="EMBL/GenBank/DDBJ databases">
        <authorList>
            <person name="Varghese N."/>
            <person name="Submissions S."/>
        </authorList>
    </citation>
    <scope>NUCLEOTIDE SEQUENCE [LARGE SCALE GENOMIC DNA]</scope>
    <source>
        <strain evidence="7">DSM 13327</strain>
    </source>
</reference>
<keyword evidence="3" id="KW-0547">Nucleotide-binding</keyword>
<dbReference type="InterPro" id="IPR003593">
    <property type="entry name" value="AAA+_ATPase"/>
</dbReference>
<keyword evidence="4 6" id="KW-0067">ATP-binding</keyword>
<dbReference type="PROSITE" id="PS50893">
    <property type="entry name" value="ABC_TRANSPORTER_2"/>
    <property type="match status" value="1"/>
</dbReference>
<dbReference type="PANTHER" id="PTHR42734">
    <property type="entry name" value="METAL TRANSPORT SYSTEM ATP-BINDING PROTEIN TM_0124-RELATED"/>
    <property type="match status" value="1"/>
</dbReference>
<accession>A0A1I4GSG8</accession>
<dbReference type="SMART" id="SM00382">
    <property type="entry name" value="AAA"/>
    <property type="match status" value="1"/>
</dbReference>
<dbReference type="OrthoDB" id="9806726at2"/>
<dbReference type="PANTHER" id="PTHR42734:SF17">
    <property type="entry name" value="METAL TRANSPORT SYSTEM ATP-BINDING PROTEIN TM_0124-RELATED"/>
    <property type="match status" value="1"/>
</dbReference>
<dbReference type="InterPro" id="IPR003439">
    <property type="entry name" value="ABC_transporter-like_ATP-bd"/>
</dbReference>
<dbReference type="AlphaFoldDB" id="A0A1I4GSG8"/>
<dbReference type="CDD" id="cd03235">
    <property type="entry name" value="ABC_Metallic_Cations"/>
    <property type="match status" value="1"/>
</dbReference>
<keyword evidence="7" id="KW-1185">Reference proteome</keyword>
<proteinExistence type="inferred from homology"/>
<dbReference type="EMBL" id="FOTS01000001">
    <property type="protein sequence ID" value="SFL32935.1"/>
    <property type="molecule type" value="Genomic_DNA"/>
</dbReference>
<dbReference type="InterPro" id="IPR050153">
    <property type="entry name" value="Metal_Ion_Import_ABC"/>
</dbReference>
<evidence type="ECO:0000256" key="1">
    <source>
        <dbReference type="ARBA" id="ARBA00005417"/>
    </source>
</evidence>
<dbReference type="STRING" id="1123291.SAMN04490355_1001178"/>
<keyword evidence="2" id="KW-0813">Transport</keyword>
<dbReference type="InterPro" id="IPR027417">
    <property type="entry name" value="P-loop_NTPase"/>
</dbReference>
<evidence type="ECO:0000256" key="4">
    <source>
        <dbReference type="ARBA" id="ARBA00022840"/>
    </source>
</evidence>
<evidence type="ECO:0000313" key="7">
    <source>
        <dbReference type="Proteomes" id="UP000199520"/>
    </source>
</evidence>
<dbReference type="Pfam" id="PF00005">
    <property type="entry name" value="ABC_tran"/>
    <property type="match status" value="1"/>
</dbReference>
<dbReference type="Proteomes" id="UP000199520">
    <property type="component" value="Unassembled WGS sequence"/>
</dbReference>
<dbReference type="PROSITE" id="PS00211">
    <property type="entry name" value="ABC_TRANSPORTER_1"/>
    <property type="match status" value="1"/>
</dbReference>
<dbReference type="Gene3D" id="3.40.50.300">
    <property type="entry name" value="P-loop containing nucleotide triphosphate hydrolases"/>
    <property type="match status" value="1"/>
</dbReference>
<dbReference type="FunFam" id="3.40.50.300:FF:000134">
    <property type="entry name" value="Iron-enterobactin ABC transporter ATP-binding protein"/>
    <property type="match status" value="1"/>
</dbReference>
<dbReference type="GO" id="GO:0005524">
    <property type="term" value="F:ATP binding"/>
    <property type="evidence" value="ECO:0007669"/>
    <property type="project" value="UniProtKB-KW"/>
</dbReference>
<dbReference type="InterPro" id="IPR017871">
    <property type="entry name" value="ABC_transporter-like_CS"/>
</dbReference>
<organism evidence="6 7">
    <name type="scientific">Pelosinus propionicus DSM 13327</name>
    <dbReference type="NCBI Taxonomy" id="1123291"/>
    <lineage>
        <taxon>Bacteria</taxon>
        <taxon>Bacillati</taxon>
        <taxon>Bacillota</taxon>
        <taxon>Negativicutes</taxon>
        <taxon>Selenomonadales</taxon>
        <taxon>Sporomusaceae</taxon>
        <taxon>Pelosinus</taxon>
    </lineage>
</organism>
<dbReference type="RefSeq" id="WP_090932007.1">
    <property type="nucleotide sequence ID" value="NZ_FOTS01000001.1"/>
</dbReference>
<gene>
    <name evidence="6" type="ORF">SAMN04490355_1001178</name>
</gene>
<feature type="domain" description="ABC transporter" evidence="5">
    <location>
        <begin position="4"/>
        <end position="240"/>
    </location>
</feature>
<protein>
    <submittedName>
        <fullName evidence="6">Zinc transport system ATP-binding protein</fullName>
    </submittedName>
</protein>
<evidence type="ECO:0000259" key="5">
    <source>
        <dbReference type="PROSITE" id="PS50893"/>
    </source>
</evidence>
<evidence type="ECO:0000256" key="2">
    <source>
        <dbReference type="ARBA" id="ARBA00022448"/>
    </source>
</evidence>
<sequence length="242" mass="26249">MCEVKLSEIHFSYNTNVAIDNISLTISQGDFVAVVGPNGAGKSTMLKIIAGLIKPTRGQVQIGGKDIFAAKEHGLIGYVPQNYGKNAQGFPATVKEVVALGLTLGVAAAKRNHQAVSHITNHMMELVGVDQLRDRRIGELSGGQQQRVMVAMALAANPQLLLLDEPTSGIDYDASARIYELLGTLNKNLGITIVMVSHDIEKAVSWANKVACINRKLCFFGSSKEFDDTHAQARHLWYYTGQ</sequence>
<evidence type="ECO:0000313" key="6">
    <source>
        <dbReference type="EMBL" id="SFL32935.1"/>
    </source>
</evidence>
<name>A0A1I4GSG8_9FIRM</name>
<dbReference type="GO" id="GO:0016887">
    <property type="term" value="F:ATP hydrolysis activity"/>
    <property type="evidence" value="ECO:0007669"/>
    <property type="project" value="InterPro"/>
</dbReference>